<dbReference type="EMBL" id="ML213609">
    <property type="protein sequence ID" value="TFK37185.1"/>
    <property type="molecule type" value="Genomic_DNA"/>
</dbReference>
<gene>
    <name evidence="1" type="ORF">BDQ12DRAFT_206495</name>
</gene>
<dbReference type="AlphaFoldDB" id="A0A5C3LWU0"/>
<name>A0A5C3LWU0_9AGAR</name>
<sequence length="153" mass="17502">MKEGNIMKASYDEWHRRATNTSLTLHQYQLGNDALNLSHHRSLPHHKPLPHHERRTMDTAPIRLTWQRRTAPAVPSPALHLDITRTTPRMHGVAAPPNNGSNDTRLATAIRTQQYRCIYAHASPYYLRTTAGGTQKLICEADRRPRAVESREE</sequence>
<keyword evidence="2" id="KW-1185">Reference proteome</keyword>
<accession>A0A5C3LWU0</accession>
<organism evidence="1 2">
    <name type="scientific">Crucibulum laeve</name>
    <dbReference type="NCBI Taxonomy" id="68775"/>
    <lineage>
        <taxon>Eukaryota</taxon>
        <taxon>Fungi</taxon>
        <taxon>Dikarya</taxon>
        <taxon>Basidiomycota</taxon>
        <taxon>Agaricomycotina</taxon>
        <taxon>Agaricomycetes</taxon>
        <taxon>Agaricomycetidae</taxon>
        <taxon>Agaricales</taxon>
        <taxon>Agaricineae</taxon>
        <taxon>Nidulariaceae</taxon>
        <taxon>Crucibulum</taxon>
    </lineage>
</organism>
<reference evidence="1 2" key="1">
    <citation type="journal article" date="2019" name="Nat. Ecol. Evol.">
        <title>Megaphylogeny resolves global patterns of mushroom evolution.</title>
        <authorList>
            <person name="Varga T."/>
            <person name="Krizsan K."/>
            <person name="Foldi C."/>
            <person name="Dima B."/>
            <person name="Sanchez-Garcia M."/>
            <person name="Sanchez-Ramirez S."/>
            <person name="Szollosi G.J."/>
            <person name="Szarkandi J.G."/>
            <person name="Papp V."/>
            <person name="Albert L."/>
            <person name="Andreopoulos W."/>
            <person name="Angelini C."/>
            <person name="Antonin V."/>
            <person name="Barry K.W."/>
            <person name="Bougher N.L."/>
            <person name="Buchanan P."/>
            <person name="Buyck B."/>
            <person name="Bense V."/>
            <person name="Catcheside P."/>
            <person name="Chovatia M."/>
            <person name="Cooper J."/>
            <person name="Damon W."/>
            <person name="Desjardin D."/>
            <person name="Finy P."/>
            <person name="Geml J."/>
            <person name="Haridas S."/>
            <person name="Hughes K."/>
            <person name="Justo A."/>
            <person name="Karasinski D."/>
            <person name="Kautmanova I."/>
            <person name="Kiss B."/>
            <person name="Kocsube S."/>
            <person name="Kotiranta H."/>
            <person name="LaButti K.M."/>
            <person name="Lechner B.E."/>
            <person name="Liimatainen K."/>
            <person name="Lipzen A."/>
            <person name="Lukacs Z."/>
            <person name="Mihaltcheva S."/>
            <person name="Morgado L.N."/>
            <person name="Niskanen T."/>
            <person name="Noordeloos M.E."/>
            <person name="Ohm R.A."/>
            <person name="Ortiz-Santana B."/>
            <person name="Ovrebo C."/>
            <person name="Racz N."/>
            <person name="Riley R."/>
            <person name="Savchenko A."/>
            <person name="Shiryaev A."/>
            <person name="Soop K."/>
            <person name="Spirin V."/>
            <person name="Szebenyi C."/>
            <person name="Tomsovsky M."/>
            <person name="Tulloss R.E."/>
            <person name="Uehling J."/>
            <person name="Grigoriev I.V."/>
            <person name="Vagvolgyi C."/>
            <person name="Papp T."/>
            <person name="Martin F.M."/>
            <person name="Miettinen O."/>
            <person name="Hibbett D.S."/>
            <person name="Nagy L.G."/>
        </authorList>
    </citation>
    <scope>NUCLEOTIDE SEQUENCE [LARGE SCALE GENOMIC DNA]</scope>
    <source>
        <strain evidence="1 2">CBS 166.37</strain>
    </source>
</reference>
<protein>
    <submittedName>
        <fullName evidence="1">Uncharacterized protein</fullName>
    </submittedName>
</protein>
<dbReference type="Proteomes" id="UP000308652">
    <property type="component" value="Unassembled WGS sequence"/>
</dbReference>
<evidence type="ECO:0000313" key="2">
    <source>
        <dbReference type="Proteomes" id="UP000308652"/>
    </source>
</evidence>
<evidence type="ECO:0000313" key="1">
    <source>
        <dbReference type="EMBL" id="TFK37185.1"/>
    </source>
</evidence>
<proteinExistence type="predicted"/>